<evidence type="ECO:0000259" key="2">
    <source>
        <dbReference type="Pfam" id="PF02350"/>
    </source>
</evidence>
<accession>A0A1G1Y305</accession>
<name>A0A1G1Y305_9BACT</name>
<comment type="similarity">
    <text evidence="1">Belongs to the UDP-N-acetylglucosamine 2-epimerase family.</text>
</comment>
<evidence type="ECO:0000313" key="4">
    <source>
        <dbReference type="Proteomes" id="UP000178385"/>
    </source>
</evidence>
<dbReference type="PANTHER" id="PTHR43174">
    <property type="entry name" value="UDP-N-ACETYLGLUCOSAMINE 2-EPIMERASE"/>
    <property type="match status" value="1"/>
</dbReference>
<keyword evidence="1" id="KW-0413">Isomerase</keyword>
<comment type="caution">
    <text evidence="3">The sequence shown here is derived from an EMBL/GenBank/DDBJ whole genome shotgun (WGS) entry which is preliminary data.</text>
</comment>
<dbReference type="PANTHER" id="PTHR43174:SF1">
    <property type="entry name" value="UDP-N-ACETYLGLUCOSAMINE 2-EPIMERASE"/>
    <property type="match status" value="1"/>
</dbReference>
<dbReference type="Proteomes" id="UP000178385">
    <property type="component" value="Unassembled WGS sequence"/>
</dbReference>
<dbReference type="NCBIfam" id="TIGR00236">
    <property type="entry name" value="wecB"/>
    <property type="match status" value="1"/>
</dbReference>
<organism evidence="3 4">
    <name type="scientific">Candidatus Buchananbacteria bacterium RIFCSPHIGHO2_01_FULL_47_11b</name>
    <dbReference type="NCBI Taxonomy" id="1797537"/>
    <lineage>
        <taxon>Bacteria</taxon>
        <taxon>Candidatus Buchananiibacteriota</taxon>
    </lineage>
</organism>
<dbReference type="InterPro" id="IPR029767">
    <property type="entry name" value="WecB-like"/>
</dbReference>
<dbReference type="InterPro" id="IPR003331">
    <property type="entry name" value="UDP_GlcNAc_Epimerase_2_dom"/>
</dbReference>
<dbReference type="Gene3D" id="3.40.50.2000">
    <property type="entry name" value="Glycogen Phosphorylase B"/>
    <property type="match status" value="2"/>
</dbReference>
<dbReference type="CDD" id="cd03786">
    <property type="entry name" value="GTB_UDP-GlcNAc_2-Epimerase"/>
    <property type="match status" value="1"/>
</dbReference>
<evidence type="ECO:0000256" key="1">
    <source>
        <dbReference type="RuleBase" id="RU003513"/>
    </source>
</evidence>
<evidence type="ECO:0000313" key="3">
    <source>
        <dbReference type="EMBL" id="OGY46206.1"/>
    </source>
</evidence>
<reference evidence="3 4" key="1">
    <citation type="journal article" date="2016" name="Nat. Commun.">
        <title>Thousands of microbial genomes shed light on interconnected biogeochemical processes in an aquifer system.</title>
        <authorList>
            <person name="Anantharaman K."/>
            <person name="Brown C.T."/>
            <person name="Hug L.A."/>
            <person name="Sharon I."/>
            <person name="Castelle C.J."/>
            <person name="Probst A.J."/>
            <person name="Thomas B.C."/>
            <person name="Singh A."/>
            <person name="Wilkins M.J."/>
            <person name="Karaoz U."/>
            <person name="Brodie E.L."/>
            <person name="Williams K.H."/>
            <person name="Hubbard S.S."/>
            <person name="Banfield J.F."/>
        </authorList>
    </citation>
    <scope>NUCLEOTIDE SEQUENCE [LARGE SCALE GENOMIC DNA]</scope>
</reference>
<sequence>MKNIAIVIGTRPELIKMAPVMHELMKRKIPFSFIHSNQHYSKELDGNIIRNLDLPSIDEHLDVGSGLHGAQTGKIMESVEHLWIKHPPRIVVVHGDTNTTLGAALAAAKMHIKVCHVEAGLRSFDNAMPEEINRILTDRISNVLFTPTETSKGYLLKEGMDQEKIVVTGNTVVDALLQHIEIARKKSAVLRTYTLEKNHYACVTMHRPENVDSKKQLEKGIELLVALSKELGYLLVFPIHPRTQQALEKWQIHVPAQYITVIPPVDYLDTLILLENAVLVITDSGGIQEEAYILKRPLITIRTSTERPETLSANVIVGLDKKKAIATWRAYKKGWGKWGNELGDGHAAEKIVDVLERMVKKGKR</sequence>
<dbReference type="GO" id="GO:0016853">
    <property type="term" value="F:isomerase activity"/>
    <property type="evidence" value="ECO:0007669"/>
    <property type="project" value="UniProtKB-KW"/>
</dbReference>
<dbReference type="EMBL" id="MHIG01000035">
    <property type="protein sequence ID" value="OGY46206.1"/>
    <property type="molecule type" value="Genomic_DNA"/>
</dbReference>
<dbReference type="SUPFAM" id="SSF53756">
    <property type="entry name" value="UDP-Glycosyltransferase/glycogen phosphorylase"/>
    <property type="match status" value="1"/>
</dbReference>
<gene>
    <name evidence="3" type="ORF">A2840_02610</name>
</gene>
<feature type="domain" description="UDP-N-acetylglucosamine 2-epimerase" evidence="2">
    <location>
        <begin position="27"/>
        <end position="356"/>
    </location>
</feature>
<protein>
    <submittedName>
        <fullName evidence="3">UDP-N-acetylglucosamine 2-epimerase</fullName>
    </submittedName>
</protein>
<dbReference type="Pfam" id="PF02350">
    <property type="entry name" value="Epimerase_2"/>
    <property type="match status" value="1"/>
</dbReference>
<dbReference type="AlphaFoldDB" id="A0A1G1Y305"/>
<proteinExistence type="inferred from homology"/>